<accession>A0AAP2YZG3</accession>
<dbReference type="AlphaFoldDB" id="A0AAP2YZG3"/>
<dbReference type="EMBL" id="JAOPKA010000006">
    <property type="protein sequence ID" value="MCU4742007.1"/>
    <property type="molecule type" value="Genomic_DNA"/>
</dbReference>
<dbReference type="RefSeq" id="WP_338003842.1">
    <property type="nucleotide sequence ID" value="NZ_JAOPKA010000006.1"/>
</dbReference>
<comment type="caution">
    <text evidence="1">The sequence shown here is derived from an EMBL/GenBank/DDBJ whole genome shotgun (WGS) entry which is preliminary data.</text>
</comment>
<gene>
    <name evidence="1" type="ORF">OB960_11425</name>
</gene>
<proteinExistence type="predicted"/>
<organism evidence="1 2">
    <name type="scientific">Natronoglomus mannanivorans</name>
    <dbReference type="NCBI Taxonomy" id="2979990"/>
    <lineage>
        <taxon>Archaea</taxon>
        <taxon>Methanobacteriati</taxon>
        <taxon>Methanobacteriota</taxon>
        <taxon>Stenosarchaea group</taxon>
        <taxon>Halobacteria</taxon>
        <taxon>Halobacteriales</taxon>
        <taxon>Natrialbaceae</taxon>
        <taxon>Natronoglomus</taxon>
    </lineage>
</organism>
<dbReference type="Proteomes" id="UP001321018">
    <property type="component" value="Unassembled WGS sequence"/>
</dbReference>
<name>A0AAP2YZG3_9EURY</name>
<evidence type="ECO:0000313" key="1">
    <source>
        <dbReference type="EMBL" id="MCU4742007.1"/>
    </source>
</evidence>
<reference evidence="1" key="1">
    <citation type="submission" date="2022-09" db="EMBL/GenBank/DDBJ databases">
        <title>Enrichment on poylsaccharides allowed isolation of novel metabolic and taxonomic groups of Haloarchaea.</title>
        <authorList>
            <person name="Sorokin D.Y."/>
            <person name="Elcheninov A.G."/>
            <person name="Khizhniak T.V."/>
            <person name="Kolganova T.V."/>
            <person name="Kublanov I.V."/>
        </authorList>
    </citation>
    <scope>NUCLEOTIDE SEQUENCE</scope>
    <source>
        <strain evidence="1">AArc-xg1-1</strain>
    </source>
</reference>
<protein>
    <submittedName>
        <fullName evidence="1">Uncharacterized protein</fullName>
    </submittedName>
</protein>
<sequence>MSDATTRSETGSDGTAKRIETAIDRLLGAIERDDPDSDLSETASELRDVVEEAGNLLETVDLKSLPDVVDLEELPTLVDVERLPTAIRERDPDAALDLHTIRHAIRLRELWNSVDLVEFASAKERLEDELTDVVGEDAMRGSGDSEAVAELRRVAAEIRPKAKNAAIQQQAQKGVEKGREGVIAAHAAFEELYEANQSQPGYVGRRPVSRNPTAVSLVPSGPVPDSASTRFSSVPSNVRQAAIDARPRIYGRRWRVVGRGRRR</sequence>
<evidence type="ECO:0000313" key="2">
    <source>
        <dbReference type="Proteomes" id="UP001321018"/>
    </source>
</evidence>